<proteinExistence type="predicted"/>
<dbReference type="OrthoDB" id="9790058at2"/>
<gene>
    <name evidence="1" type="ORF">I41_48140</name>
</gene>
<reference evidence="1 2" key="1">
    <citation type="submission" date="2019-02" db="EMBL/GenBank/DDBJ databases">
        <title>Deep-cultivation of Planctomycetes and their phenomic and genomic characterization uncovers novel biology.</title>
        <authorList>
            <person name="Wiegand S."/>
            <person name="Jogler M."/>
            <person name="Boedeker C."/>
            <person name="Pinto D."/>
            <person name="Vollmers J."/>
            <person name="Rivas-Marin E."/>
            <person name="Kohn T."/>
            <person name="Peeters S.H."/>
            <person name="Heuer A."/>
            <person name="Rast P."/>
            <person name="Oberbeckmann S."/>
            <person name="Bunk B."/>
            <person name="Jeske O."/>
            <person name="Meyerdierks A."/>
            <person name="Storesund J.E."/>
            <person name="Kallscheuer N."/>
            <person name="Luecker S."/>
            <person name="Lage O.M."/>
            <person name="Pohl T."/>
            <person name="Merkel B.J."/>
            <person name="Hornburger P."/>
            <person name="Mueller R.-W."/>
            <person name="Bruemmer F."/>
            <person name="Labrenz M."/>
            <person name="Spormann A.M."/>
            <person name="Op den Camp H."/>
            <person name="Overmann J."/>
            <person name="Amann R."/>
            <person name="Jetten M.S.M."/>
            <person name="Mascher T."/>
            <person name="Medema M.H."/>
            <person name="Devos D.P."/>
            <person name="Kaster A.-K."/>
            <person name="Ovreas L."/>
            <person name="Rohde M."/>
            <person name="Galperin M.Y."/>
            <person name="Jogler C."/>
        </authorList>
    </citation>
    <scope>NUCLEOTIDE SEQUENCE [LARGE SCALE GENOMIC DNA]</scope>
    <source>
        <strain evidence="1 2">I41</strain>
    </source>
</reference>
<accession>A0A517U4N8</accession>
<evidence type="ECO:0000313" key="2">
    <source>
        <dbReference type="Proteomes" id="UP000317909"/>
    </source>
</evidence>
<name>A0A517U4N8_9BACT</name>
<keyword evidence="2" id="KW-1185">Reference proteome</keyword>
<sequence length="488" mass="53076">MLVEWTKNVAGIGLAFVLIAFTAIEVRAAAPVFKAGAALVDVSPPTFPIRTAGNLTLTIAEKSLDPLYVRAIVLDDGATAAAVAVIDSCMVDRETIDAAKAIASRETGIPPERMLISSTHTHSAPAAYSCHGNDVEPAYVEFLIPRIAQAITSAWNHRVPARVGWAKVDCPRFVYCRRWLMKPGTAENPPAAFTGQPVNLVMMNPGASNPNKIRPVGPVDPAVTVLSLQTIDGKPLGLLANYSAHYAGVGEPGVSADYFGEYCRVMARDLGVEEGQPFVAILSNGTSGDANCIDFSKSDWKSDRFTVAREVADKTLEALRSTTYHDWAPIAMAERAQTFSVRKPSERDVKLAREYMTNTVGERPTRNWEENYARETVKMADWPAEKEVKLQALRIGDFAIATSPCETYGSTGLAIKEASPFPLTMVIELANGCNGYLPPPDQFEVGEYSTWRARSSYLEKGAEPMIRATLDELLDEVAQQHPAIEAKK</sequence>
<dbReference type="AlphaFoldDB" id="A0A517U4N8"/>
<dbReference type="KEGG" id="llh:I41_48140"/>
<protein>
    <submittedName>
        <fullName evidence="1">Neutral/alkaline non-lysosomal ceramidase</fullName>
    </submittedName>
</protein>
<dbReference type="Proteomes" id="UP000317909">
    <property type="component" value="Chromosome"/>
</dbReference>
<evidence type="ECO:0000313" key="1">
    <source>
        <dbReference type="EMBL" id="QDT75602.1"/>
    </source>
</evidence>
<dbReference type="EMBL" id="CP036339">
    <property type="protein sequence ID" value="QDT75602.1"/>
    <property type="molecule type" value="Genomic_DNA"/>
</dbReference>
<organism evidence="1 2">
    <name type="scientific">Lacipirellula limnantheis</name>
    <dbReference type="NCBI Taxonomy" id="2528024"/>
    <lineage>
        <taxon>Bacteria</taxon>
        <taxon>Pseudomonadati</taxon>
        <taxon>Planctomycetota</taxon>
        <taxon>Planctomycetia</taxon>
        <taxon>Pirellulales</taxon>
        <taxon>Lacipirellulaceae</taxon>
        <taxon>Lacipirellula</taxon>
    </lineage>
</organism>
<dbReference type="RefSeq" id="WP_145435324.1">
    <property type="nucleotide sequence ID" value="NZ_CP036339.1"/>
</dbReference>